<dbReference type="AlphaFoldDB" id="A0A9D1RV80"/>
<dbReference type="InterPro" id="IPR035919">
    <property type="entry name" value="EAL_sf"/>
</dbReference>
<gene>
    <name evidence="4" type="ORF">H9868_02395</name>
</gene>
<dbReference type="SUPFAM" id="SSF141868">
    <property type="entry name" value="EAL domain-like"/>
    <property type="match status" value="1"/>
</dbReference>
<dbReference type="SMART" id="SM00267">
    <property type="entry name" value="GGDEF"/>
    <property type="match status" value="1"/>
</dbReference>
<evidence type="ECO:0000259" key="2">
    <source>
        <dbReference type="PROSITE" id="PS50883"/>
    </source>
</evidence>
<dbReference type="PROSITE" id="PS50887">
    <property type="entry name" value="GGDEF"/>
    <property type="match status" value="1"/>
</dbReference>
<dbReference type="InterPro" id="IPR001633">
    <property type="entry name" value="EAL_dom"/>
</dbReference>
<feature type="domain" description="GGDEF" evidence="3">
    <location>
        <begin position="347"/>
        <end position="479"/>
    </location>
</feature>
<dbReference type="CDD" id="cd01948">
    <property type="entry name" value="EAL"/>
    <property type="match status" value="1"/>
</dbReference>
<dbReference type="PANTHER" id="PTHR33121:SF70">
    <property type="entry name" value="SIGNALING PROTEIN YKOW"/>
    <property type="match status" value="1"/>
</dbReference>
<evidence type="ECO:0000259" key="3">
    <source>
        <dbReference type="PROSITE" id="PS50887"/>
    </source>
</evidence>
<reference evidence="4" key="1">
    <citation type="journal article" date="2021" name="PeerJ">
        <title>Extensive microbial diversity within the chicken gut microbiome revealed by metagenomics and culture.</title>
        <authorList>
            <person name="Gilroy R."/>
            <person name="Ravi A."/>
            <person name="Getino M."/>
            <person name="Pursley I."/>
            <person name="Horton D.L."/>
            <person name="Alikhan N.F."/>
            <person name="Baker D."/>
            <person name="Gharbi K."/>
            <person name="Hall N."/>
            <person name="Watson M."/>
            <person name="Adriaenssens E.M."/>
            <person name="Foster-Nyarko E."/>
            <person name="Jarju S."/>
            <person name="Secka A."/>
            <person name="Antonio M."/>
            <person name="Oren A."/>
            <person name="Chaudhuri R.R."/>
            <person name="La Ragione R."/>
            <person name="Hildebrand F."/>
            <person name="Pallen M.J."/>
        </authorList>
    </citation>
    <scope>NUCLEOTIDE SEQUENCE</scope>
    <source>
        <strain evidence="4">ChiGjej6B6-1540</strain>
    </source>
</reference>
<dbReference type="SMART" id="SM00052">
    <property type="entry name" value="EAL"/>
    <property type="match status" value="1"/>
</dbReference>
<dbReference type="InterPro" id="IPR000160">
    <property type="entry name" value="GGDEF_dom"/>
</dbReference>
<reference evidence="4" key="2">
    <citation type="submission" date="2021-04" db="EMBL/GenBank/DDBJ databases">
        <authorList>
            <person name="Gilroy R."/>
        </authorList>
    </citation>
    <scope>NUCLEOTIDE SEQUENCE</scope>
    <source>
        <strain evidence="4">ChiGjej6B6-1540</strain>
    </source>
</reference>
<keyword evidence="1" id="KW-0812">Transmembrane</keyword>
<evidence type="ECO:0000313" key="4">
    <source>
        <dbReference type="EMBL" id="HIW93371.1"/>
    </source>
</evidence>
<feature type="domain" description="EAL" evidence="2">
    <location>
        <begin position="491"/>
        <end position="748"/>
    </location>
</feature>
<comment type="caution">
    <text evidence="4">The sequence shown here is derived from an EMBL/GenBank/DDBJ whole genome shotgun (WGS) entry which is preliminary data.</text>
</comment>
<dbReference type="PANTHER" id="PTHR33121">
    <property type="entry name" value="CYCLIC DI-GMP PHOSPHODIESTERASE PDEF"/>
    <property type="match status" value="1"/>
</dbReference>
<dbReference type="PROSITE" id="PS50883">
    <property type="entry name" value="EAL"/>
    <property type="match status" value="1"/>
</dbReference>
<dbReference type="Gene3D" id="3.20.20.450">
    <property type="entry name" value="EAL domain"/>
    <property type="match status" value="1"/>
</dbReference>
<dbReference type="Pfam" id="PF00990">
    <property type="entry name" value="GGDEF"/>
    <property type="match status" value="1"/>
</dbReference>
<evidence type="ECO:0000256" key="1">
    <source>
        <dbReference type="SAM" id="Phobius"/>
    </source>
</evidence>
<keyword evidence="1" id="KW-0472">Membrane</keyword>
<organism evidence="4 5">
    <name type="scientific">Candidatus Flavonifractor merdipullorum</name>
    <dbReference type="NCBI Taxonomy" id="2838590"/>
    <lineage>
        <taxon>Bacteria</taxon>
        <taxon>Bacillati</taxon>
        <taxon>Bacillota</taxon>
        <taxon>Clostridia</taxon>
        <taxon>Eubacteriales</taxon>
        <taxon>Oscillospiraceae</taxon>
        <taxon>Flavonifractor</taxon>
    </lineage>
</organism>
<dbReference type="InterPro" id="IPR043128">
    <property type="entry name" value="Rev_trsase/Diguanyl_cyclase"/>
</dbReference>
<name>A0A9D1RV80_9FIRM</name>
<dbReference type="Gene3D" id="3.30.70.270">
    <property type="match status" value="1"/>
</dbReference>
<feature type="transmembrane region" description="Helical" evidence="1">
    <location>
        <begin position="280"/>
        <end position="305"/>
    </location>
</feature>
<protein>
    <submittedName>
        <fullName evidence="4">Bifunctional diguanylate cyclase/phosphodiesterase</fullName>
    </submittedName>
</protein>
<keyword evidence="1" id="KW-1133">Transmembrane helix</keyword>
<feature type="transmembrane region" description="Helical" evidence="1">
    <location>
        <begin position="20"/>
        <end position="42"/>
    </location>
</feature>
<dbReference type="Proteomes" id="UP000824192">
    <property type="component" value="Unassembled WGS sequence"/>
</dbReference>
<evidence type="ECO:0000313" key="5">
    <source>
        <dbReference type="Proteomes" id="UP000824192"/>
    </source>
</evidence>
<dbReference type="EMBL" id="DXGA01000050">
    <property type="protein sequence ID" value="HIW93371.1"/>
    <property type="molecule type" value="Genomic_DNA"/>
</dbReference>
<dbReference type="Pfam" id="PF00563">
    <property type="entry name" value="EAL"/>
    <property type="match status" value="1"/>
</dbReference>
<dbReference type="InterPro" id="IPR029787">
    <property type="entry name" value="Nucleotide_cyclase"/>
</dbReference>
<dbReference type="SUPFAM" id="SSF55073">
    <property type="entry name" value="Nucleotide cyclase"/>
    <property type="match status" value="1"/>
</dbReference>
<proteinExistence type="predicted"/>
<sequence length="757" mass="85006">MILSHTPSNPDQFNRRFVRLFLPLVALLILILCVSYTVRVLALMRQETQNYLQTTAARMASYIDLQIQKGQENLLVAADTCAALSSPEQQLKYLDTLTRQTPSVYAGLFLEDGAVYLSQQNAPLSIAPDFLSGVLSSGKAGVTIVFPTSGADSAVLIYAAPIAPDNRTGILWIDTAPRLDRWVPASNTISACILSRDGTVLLSTGGFAENTSLFSFLEAQSVPTLGSSSQRMHTQFSAGQSGVFYCDLSGKHVGLSYTPLSQDAWMFLLSLPTENLSDTIALALLLGLALAAFIFFVFLLLIFLLSRAQRQHTENLRTFAFVDPLTGGDNSTSFSLKVQKLLDEHKTGLALVSLDIRSFSLINRAFGIQAGDDVLRHLHRCLTRFLEEGEVSAHIYVDRFDLLLHMEQPEGLRERLFTLARQFNEFNANLSTPYFLPLTAGICPVDGETCTLADLQDRANLARKEAKRRRSDQLCTCRFYSKEDHDRLQMEQSIYNRMERALAREEFQIYLQPKVSPTDGSVAGAEALVRWYDPEDGFIQPDAFIPSFERNGFIVQLDQYMFEQSCRCLRRWLDAGYDPPPISVNLSQANLSRPHFLQRYKDIQTRWNVPPHLLELELTETMISQNLDYSARLVEEIHAMGFHCSLDDFGSGYSSLNVLSRLRVDTIKLDKRFFDGMLAERDRERAEQIVSAILQLARQLGIRTVAEGVSCASQMDFLSRQPCDLIQGYHFFRPIPAAEFEANFLSPTPQKRSGDLN</sequence>
<accession>A0A9D1RV80</accession>
<dbReference type="InterPro" id="IPR050706">
    <property type="entry name" value="Cyclic-di-GMP_PDE-like"/>
</dbReference>
<dbReference type="GO" id="GO:0071111">
    <property type="term" value="F:cyclic-guanylate-specific phosphodiesterase activity"/>
    <property type="evidence" value="ECO:0007669"/>
    <property type="project" value="InterPro"/>
</dbReference>